<evidence type="ECO:0008006" key="3">
    <source>
        <dbReference type="Google" id="ProtNLM"/>
    </source>
</evidence>
<dbReference type="EMBL" id="OMOD01000046">
    <property type="protein sequence ID" value="SPF35157.1"/>
    <property type="molecule type" value="Genomic_DNA"/>
</dbReference>
<name>A0A2U3K6H0_9BACT</name>
<accession>A0A2U3K6H0</accession>
<reference evidence="2" key="1">
    <citation type="submission" date="2018-02" db="EMBL/GenBank/DDBJ databases">
        <authorList>
            <person name="Hausmann B."/>
        </authorList>
    </citation>
    <scope>NUCLEOTIDE SEQUENCE [LARGE SCALE GENOMIC DNA]</scope>
    <source>
        <strain evidence="2">Peat soil MAG SbA1</strain>
    </source>
</reference>
<gene>
    <name evidence="1" type="ORF">SBA1_140047</name>
</gene>
<evidence type="ECO:0000313" key="1">
    <source>
        <dbReference type="EMBL" id="SPF35157.1"/>
    </source>
</evidence>
<dbReference type="OrthoDB" id="116421at2"/>
<dbReference type="SUPFAM" id="SSF53795">
    <property type="entry name" value="PEP carboxykinase-like"/>
    <property type="match status" value="1"/>
</dbReference>
<evidence type="ECO:0000313" key="2">
    <source>
        <dbReference type="Proteomes" id="UP000238701"/>
    </source>
</evidence>
<proteinExistence type="predicted"/>
<protein>
    <recommendedName>
        <fullName evidence="3">SynChlorMet cassette protein ScmC</fullName>
    </recommendedName>
</protein>
<dbReference type="AlphaFoldDB" id="A0A2U3K6H0"/>
<dbReference type="Proteomes" id="UP000238701">
    <property type="component" value="Unassembled WGS sequence"/>
</dbReference>
<organism evidence="1 2">
    <name type="scientific">Candidatus Sulfotelmatobacter kueseliae</name>
    <dbReference type="NCBI Taxonomy" id="2042962"/>
    <lineage>
        <taxon>Bacteria</taxon>
        <taxon>Pseudomonadati</taxon>
        <taxon>Acidobacteriota</taxon>
        <taxon>Terriglobia</taxon>
        <taxon>Terriglobales</taxon>
        <taxon>Candidatus Korobacteraceae</taxon>
        <taxon>Candidatus Sulfotelmatobacter</taxon>
    </lineage>
</organism>
<sequence>MPELTAEVERFSLVIAIGGMPIRVNTADPDFLALLEGRYSGFLGSSENAEVEFEVELVRPGFADPAAEVRVTHRMGRWSLTRGDFRAEWEPASRRGWIRQSANPYSIDAVLRIVHSLVLARQGGFLLHSASALRNGKAFLFAGVSGAGKTTISRLAPPDATLLTDEISYIRRHDAGYVAFGTPFTGELAKLGENVSAPLAALYLLAQGPENRIDPVAPGEAARSLLANVLFFAEDEELVRAAFHSAFEFVSRVPVSRLTFVPDARVWELIR</sequence>